<protein>
    <submittedName>
        <fullName evidence="2">Uncharacterized protein</fullName>
    </submittedName>
</protein>
<feature type="region of interest" description="Disordered" evidence="1">
    <location>
        <begin position="1"/>
        <end position="34"/>
    </location>
</feature>
<feature type="compositionally biased region" description="Basic and acidic residues" evidence="1">
    <location>
        <begin position="332"/>
        <end position="342"/>
    </location>
</feature>
<sequence length="362" mass="40011">MSPIGSSLPLAPGKGRGNANHGYGKGRSSMPIDSKLSNLSDRFADQDVNDFGFQRSGFEGLSSVDMSAIVKKAVFDALATIIPSLVSEAVKQAGDRVYDLRTQSIDYAQQQGPKEIRVSRINEENRVSKINEEIRVSNPRNEETDARVSNPWNEVTTTKARGSDVNVDETYRNSSLMVSDAAMAGVTEPRSVVAARVRALNDVTEARVFDIPSLAAILGNRNFDILASSWSIFRQRRLKVRDDDVDQPTNVCTTENQQHHVAHDAPVAVQAVINNTESSSRADVNQSNANQVNIDPNVVMVTRRELWSNIADKEDKLNEHTSALASATTSHNEAKTDHSQHEEELDMAESENNDVKHCKWIW</sequence>
<dbReference type="AlphaFoldDB" id="A0A9Q0KET6"/>
<evidence type="ECO:0000313" key="3">
    <source>
        <dbReference type="Proteomes" id="UP001141806"/>
    </source>
</evidence>
<keyword evidence="3" id="KW-1185">Reference proteome</keyword>
<feature type="region of interest" description="Disordered" evidence="1">
    <location>
        <begin position="324"/>
        <end position="353"/>
    </location>
</feature>
<dbReference type="EMBL" id="JAMYWD010000006">
    <property type="protein sequence ID" value="KAJ4969278.1"/>
    <property type="molecule type" value="Genomic_DNA"/>
</dbReference>
<evidence type="ECO:0000313" key="2">
    <source>
        <dbReference type="EMBL" id="KAJ4969278.1"/>
    </source>
</evidence>
<name>A0A9Q0KET6_9MAGN</name>
<accession>A0A9Q0KET6</accession>
<organism evidence="2 3">
    <name type="scientific">Protea cynaroides</name>
    <dbReference type="NCBI Taxonomy" id="273540"/>
    <lineage>
        <taxon>Eukaryota</taxon>
        <taxon>Viridiplantae</taxon>
        <taxon>Streptophyta</taxon>
        <taxon>Embryophyta</taxon>
        <taxon>Tracheophyta</taxon>
        <taxon>Spermatophyta</taxon>
        <taxon>Magnoliopsida</taxon>
        <taxon>Proteales</taxon>
        <taxon>Proteaceae</taxon>
        <taxon>Protea</taxon>
    </lineage>
</organism>
<reference evidence="2" key="1">
    <citation type="journal article" date="2023" name="Plant J.">
        <title>The genome of the king protea, Protea cynaroides.</title>
        <authorList>
            <person name="Chang J."/>
            <person name="Duong T.A."/>
            <person name="Schoeman C."/>
            <person name="Ma X."/>
            <person name="Roodt D."/>
            <person name="Barker N."/>
            <person name="Li Z."/>
            <person name="Van de Peer Y."/>
            <person name="Mizrachi E."/>
        </authorList>
    </citation>
    <scope>NUCLEOTIDE SEQUENCE</scope>
    <source>
        <tissue evidence="2">Young leaves</tissue>
    </source>
</reference>
<proteinExistence type="predicted"/>
<feature type="compositionally biased region" description="Acidic residues" evidence="1">
    <location>
        <begin position="343"/>
        <end position="352"/>
    </location>
</feature>
<gene>
    <name evidence="2" type="ORF">NE237_015979</name>
</gene>
<comment type="caution">
    <text evidence="2">The sequence shown here is derived from an EMBL/GenBank/DDBJ whole genome shotgun (WGS) entry which is preliminary data.</text>
</comment>
<evidence type="ECO:0000256" key="1">
    <source>
        <dbReference type="SAM" id="MobiDB-lite"/>
    </source>
</evidence>
<dbReference type="Proteomes" id="UP001141806">
    <property type="component" value="Unassembled WGS sequence"/>
</dbReference>